<reference evidence="3" key="1">
    <citation type="journal article" date="2014" name="Int. J. Syst. Evol. Microbiol.">
        <title>Complete genome sequence of Corynebacterium casei LMG S-19264T (=DSM 44701T), isolated from a smear-ripened cheese.</title>
        <authorList>
            <consortium name="US DOE Joint Genome Institute (JGI-PGF)"/>
            <person name="Walter F."/>
            <person name="Albersmeier A."/>
            <person name="Kalinowski J."/>
            <person name="Ruckert C."/>
        </authorList>
    </citation>
    <scope>NUCLEOTIDE SEQUENCE</scope>
    <source>
        <strain evidence="3">CGMCC 1.12785</strain>
    </source>
</reference>
<dbReference type="Pfam" id="PF03816">
    <property type="entry name" value="LytR_cpsA_psr"/>
    <property type="match status" value="1"/>
</dbReference>
<accession>A0A8J2TWX9</accession>
<evidence type="ECO:0000313" key="3">
    <source>
        <dbReference type="EMBL" id="GGA09537.1"/>
    </source>
</evidence>
<dbReference type="Gene3D" id="3.40.630.190">
    <property type="entry name" value="LCP protein"/>
    <property type="match status" value="1"/>
</dbReference>
<dbReference type="AlphaFoldDB" id="A0A8J2TWX9"/>
<organism evidence="3 4">
    <name type="scientific">Sediminivirga luteola</name>
    <dbReference type="NCBI Taxonomy" id="1774748"/>
    <lineage>
        <taxon>Bacteria</taxon>
        <taxon>Bacillati</taxon>
        <taxon>Actinomycetota</taxon>
        <taxon>Actinomycetes</taxon>
        <taxon>Micrococcales</taxon>
        <taxon>Brevibacteriaceae</taxon>
        <taxon>Sediminivirga</taxon>
    </lineage>
</organism>
<comment type="caution">
    <text evidence="3">The sequence shown here is derived from an EMBL/GenBank/DDBJ whole genome shotgun (WGS) entry which is preliminary data.</text>
</comment>
<dbReference type="InterPro" id="IPR004474">
    <property type="entry name" value="LytR_CpsA_psr"/>
</dbReference>
<comment type="similarity">
    <text evidence="1">Belongs to the LytR/CpsA/Psr (LCP) family.</text>
</comment>
<proteinExistence type="inferred from homology"/>
<dbReference type="NCBIfam" id="TIGR00350">
    <property type="entry name" value="lytR_cpsA_psr"/>
    <property type="match status" value="1"/>
</dbReference>
<dbReference type="PANTHER" id="PTHR33392">
    <property type="entry name" value="POLYISOPRENYL-TEICHOIC ACID--PEPTIDOGLYCAN TEICHOIC ACID TRANSFERASE TAGU"/>
    <property type="match status" value="1"/>
</dbReference>
<dbReference type="EMBL" id="BMFY01000004">
    <property type="protein sequence ID" value="GGA09537.1"/>
    <property type="molecule type" value="Genomic_DNA"/>
</dbReference>
<dbReference type="Proteomes" id="UP000616114">
    <property type="component" value="Unassembled WGS sequence"/>
</dbReference>
<feature type="domain" description="Cell envelope-related transcriptional attenuator" evidence="2">
    <location>
        <begin position="82"/>
        <end position="224"/>
    </location>
</feature>
<name>A0A8J2TWX9_9MICO</name>
<dbReference type="InterPro" id="IPR050922">
    <property type="entry name" value="LytR/CpsA/Psr_CW_biosynth"/>
</dbReference>
<gene>
    <name evidence="3" type="ORF">GCM10011333_10380</name>
</gene>
<sequence>MWITALVVAGAMLLAACVAGVYLWRLSNSFDSQAERLDSSEIFPQEENRPADVNEDSKNILLLGSDTRGELEDDIADIRGQRADTIMVANIPADRSSVQVMSIMRDNWVEIPGHGQAKINAALAYGGVPLLVETIEGLIGTRIDHVAIVDFEGFKDITDALGGVTVQNEVAFTKGEHTFNQGQIILGGEEALTYVRERYAFSDGDYQRARNQQAYIMGVVQKVLSRDTLTSPGRIADLVDAVAPYMVTDDGLSSSTAAGIGFSLRNLRSDDIRFFTSPTNGTGTAGGGQSVVLPDWDSWEQLREAFENDTVAEYEPTGQ</sequence>
<evidence type="ECO:0000259" key="2">
    <source>
        <dbReference type="Pfam" id="PF03816"/>
    </source>
</evidence>
<evidence type="ECO:0000313" key="4">
    <source>
        <dbReference type="Proteomes" id="UP000616114"/>
    </source>
</evidence>
<protein>
    <submittedName>
        <fullName evidence="3">Transcriptional regulator</fullName>
    </submittedName>
</protein>
<dbReference type="PANTHER" id="PTHR33392:SF6">
    <property type="entry name" value="POLYISOPRENYL-TEICHOIC ACID--PEPTIDOGLYCAN TEICHOIC ACID TRANSFERASE TAGU"/>
    <property type="match status" value="1"/>
</dbReference>
<keyword evidence="4" id="KW-1185">Reference proteome</keyword>
<reference evidence="3" key="2">
    <citation type="submission" date="2020-09" db="EMBL/GenBank/DDBJ databases">
        <authorList>
            <person name="Sun Q."/>
            <person name="Zhou Y."/>
        </authorList>
    </citation>
    <scope>NUCLEOTIDE SEQUENCE</scope>
    <source>
        <strain evidence="3">CGMCC 1.12785</strain>
    </source>
</reference>
<evidence type="ECO:0000256" key="1">
    <source>
        <dbReference type="ARBA" id="ARBA00006068"/>
    </source>
</evidence>